<protein>
    <submittedName>
        <fullName evidence="1">Uncharacterized protein</fullName>
    </submittedName>
</protein>
<proteinExistence type="predicted"/>
<dbReference type="AlphaFoldDB" id="A0A7J9AED0"/>
<keyword evidence="2" id="KW-1185">Reference proteome</keyword>
<comment type="caution">
    <text evidence="1">The sequence shown here is derived from an EMBL/GenBank/DDBJ whole genome shotgun (WGS) entry which is preliminary data.</text>
</comment>
<reference evidence="1 2" key="1">
    <citation type="journal article" date="2019" name="Genome Biol. Evol.">
        <title>Insights into the evolution of the New World diploid cottons (Gossypium, subgenus Houzingenia) based on genome sequencing.</title>
        <authorList>
            <person name="Grover C.E."/>
            <person name="Arick M.A. 2nd"/>
            <person name="Thrash A."/>
            <person name="Conover J.L."/>
            <person name="Sanders W.S."/>
            <person name="Peterson D.G."/>
            <person name="Frelichowski J.E."/>
            <person name="Scheffler J.A."/>
            <person name="Scheffler B.E."/>
            <person name="Wendel J.F."/>
        </authorList>
    </citation>
    <scope>NUCLEOTIDE SEQUENCE [LARGE SCALE GENOMIC DNA]</scope>
    <source>
        <strain evidence="1">4</strain>
        <tissue evidence="1">Leaf</tissue>
    </source>
</reference>
<dbReference type="Proteomes" id="UP000593574">
    <property type="component" value="Unassembled WGS sequence"/>
</dbReference>
<sequence length="40" mass="4796">MEQILVQPSILQIQLLHLSKRKYLLSGLKTKKIAQRQYRM</sequence>
<evidence type="ECO:0000313" key="1">
    <source>
        <dbReference type="EMBL" id="MBA0722441.1"/>
    </source>
</evidence>
<dbReference type="EMBL" id="JABEZV010000010">
    <property type="protein sequence ID" value="MBA0722441.1"/>
    <property type="molecule type" value="Genomic_DNA"/>
</dbReference>
<organism evidence="1 2">
    <name type="scientific">Gossypium laxum</name>
    <dbReference type="NCBI Taxonomy" id="34288"/>
    <lineage>
        <taxon>Eukaryota</taxon>
        <taxon>Viridiplantae</taxon>
        <taxon>Streptophyta</taxon>
        <taxon>Embryophyta</taxon>
        <taxon>Tracheophyta</taxon>
        <taxon>Spermatophyta</taxon>
        <taxon>Magnoliopsida</taxon>
        <taxon>eudicotyledons</taxon>
        <taxon>Gunneridae</taxon>
        <taxon>Pentapetalae</taxon>
        <taxon>rosids</taxon>
        <taxon>malvids</taxon>
        <taxon>Malvales</taxon>
        <taxon>Malvaceae</taxon>
        <taxon>Malvoideae</taxon>
        <taxon>Gossypium</taxon>
    </lineage>
</organism>
<name>A0A7J9AED0_9ROSI</name>
<accession>A0A7J9AED0</accession>
<evidence type="ECO:0000313" key="2">
    <source>
        <dbReference type="Proteomes" id="UP000593574"/>
    </source>
</evidence>
<gene>
    <name evidence="1" type="ORF">Golax_003118</name>
</gene>